<dbReference type="Proteomes" id="UP001374893">
    <property type="component" value="Chromosome"/>
</dbReference>
<keyword evidence="7" id="KW-0479">Metal-binding</keyword>
<keyword evidence="9" id="KW-0560">Oxidoreductase</keyword>
<keyword evidence="4" id="KW-0028">Amino-acid biosynthesis</keyword>
<keyword evidence="11" id="KW-0411">Iron-sulfur</keyword>
<dbReference type="SUPFAM" id="SSF69336">
    <property type="entry name" value="Alpha subunit of glutamate synthase, C-terminal domain"/>
    <property type="match status" value="1"/>
</dbReference>
<dbReference type="Gene3D" id="2.160.20.60">
    <property type="entry name" value="Glutamate synthase, alpha subunit, C-terminal domain"/>
    <property type="match status" value="1"/>
</dbReference>
<dbReference type="RefSeq" id="WP_338686812.1">
    <property type="nucleotide sequence ID" value="NZ_AP024702.1"/>
</dbReference>
<dbReference type="CDD" id="cd00713">
    <property type="entry name" value="GltS"/>
    <property type="match status" value="1"/>
</dbReference>
<comment type="pathway">
    <text evidence="14">Amino-acid biosynthesis.</text>
</comment>
<evidence type="ECO:0000256" key="6">
    <source>
        <dbReference type="ARBA" id="ARBA00022643"/>
    </source>
</evidence>
<reference evidence="16 17" key="1">
    <citation type="submission" date="2021-06" db="EMBL/GenBank/DDBJ databases">
        <title>Complete genome of Haloferula helveola possessing various polysaccharide degrading enzymes.</title>
        <authorList>
            <person name="Takami H."/>
            <person name="Huang C."/>
            <person name="Hamasaki K."/>
        </authorList>
    </citation>
    <scope>NUCLEOTIDE SEQUENCE [LARGE SCALE GENOMIC DNA]</scope>
    <source>
        <strain evidence="16 17">CN-1</strain>
    </source>
</reference>
<organism evidence="16 17">
    <name type="scientific">Haloferula helveola</name>
    <dbReference type="NCBI Taxonomy" id="490095"/>
    <lineage>
        <taxon>Bacteria</taxon>
        <taxon>Pseudomonadati</taxon>
        <taxon>Verrucomicrobiota</taxon>
        <taxon>Verrucomicrobiia</taxon>
        <taxon>Verrucomicrobiales</taxon>
        <taxon>Verrucomicrobiaceae</taxon>
        <taxon>Haloferula</taxon>
    </lineage>
</organism>
<dbReference type="SUPFAM" id="SSF51395">
    <property type="entry name" value="FMN-linked oxidoreductases"/>
    <property type="match status" value="1"/>
</dbReference>
<dbReference type="PANTHER" id="PTHR11938">
    <property type="entry name" value="FAD NADPH DEHYDROGENASE/OXIDOREDUCTASE"/>
    <property type="match status" value="1"/>
</dbReference>
<evidence type="ECO:0000256" key="3">
    <source>
        <dbReference type="ARBA" id="ARBA00009716"/>
    </source>
</evidence>
<dbReference type="InterPro" id="IPR029055">
    <property type="entry name" value="Ntn_hydrolases_N"/>
</dbReference>
<comment type="similarity">
    <text evidence="3">Belongs to the glutamate synthase family.</text>
</comment>
<dbReference type="InterPro" id="IPR006982">
    <property type="entry name" value="Glu_synth_centr_N"/>
</dbReference>
<keyword evidence="13" id="KW-0003">3Fe-4S</keyword>
<keyword evidence="5" id="KW-0285">Flavoprotein</keyword>
<keyword evidence="10" id="KW-0408">Iron</keyword>
<keyword evidence="12" id="KW-0314">Glutamate biosynthesis</keyword>
<evidence type="ECO:0000256" key="13">
    <source>
        <dbReference type="ARBA" id="ARBA00023291"/>
    </source>
</evidence>
<evidence type="ECO:0000256" key="14">
    <source>
        <dbReference type="ARBA" id="ARBA00029440"/>
    </source>
</evidence>
<dbReference type="CDD" id="cd02808">
    <property type="entry name" value="GltS_FMN"/>
    <property type="match status" value="1"/>
</dbReference>
<gene>
    <name evidence="16" type="primary">gltB</name>
    <name evidence="16" type="ORF">HAHE_38680</name>
</gene>
<dbReference type="CDD" id="cd00982">
    <property type="entry name" value="gltB_C"/>
    <property type="match status" value="1"/>
</dbReference>
<evidence type="ECO:0000256" key="1">
    <source>
        <dbReference type="ARBA" id="ARBA00001917"/>
    </source>
</evidence>
<dbReference type="Pfam" id="PF04898">
    <property type="entry name" value="Glu_syn_central"/>
    <property type="match status" value="1"/>
</dbReference>
<proteinExistence type="inferred from homology"/>
<evidence type="ECO:0000256" key="7">
    <source>
        <dbReference type="ARBA" id="ARBA00022723"/>
    </source>
</evidence>
<sequence length="1557" mass="170165">MNRFYHPSTPLVPGSMHSLAHERDNCGMGAIAQINGVRSYEVLNYALESVCNMTHRGAVDADMKTGDGSGVLSQIPYPIFRKAVKALGGSLESDDELAVGVFFLPAADAGAQKQIKELVEATVKARGIETIGWREVPVDPDALGTLARSTQPVIEHLLLKRPAGWESDHFERQLFLCRRKIELETREVSDFYMPSFSSRLISYKGLAMPAALRAFYKDLQDSDFETAISLYHQRFSTNTFPAWPLGQPFRMMCHNGEINTVEGNRNWISSREDYFQSEIWGEDVELLKNLVSHGESDSCSLDHALEVLVLSGRSLEHAMCMLVPPAYRNDEDISDDLRAFYQYIRSFSEPWDGPAGLVYTDGVKLCASLDRNGLRPSRYKLTEDGLLYIGSEAGAVVIDDARVIRKGRLGPGQMLSADTSTGVLNDDRVIKEALAKQKPYRRWIDENRLELRRFVSPEAHAPVEDFEALELSRQQVAHGISIEELDMVFPPMITNAQEAVFSMGDDIPLAVLSSYPRLLFTYFKQRFAQVTNPPIDPIREWAVMTLACGLGPERNWLDETPEHCRIVNCDSAILFEHQLERIKHLREEGFPCSVIDITWPASEGAEGLKKRLDELCEEAVAAVDGGSNILILSDRATSADRIPIPSMLATGTVHHHLIRSRKRLRCSLVVESGEIRDTHQVACTFAVGATALCPYLGFATVRQLVAADEGKDKLGIGTRVDKAMANYRKALEKGLLKIMSKMGISVLNSYQGAQIVEAIGVGNDVIDFSFTGVQSKIGGVGFAEIGEESVIRHRAAFDVEVPSGETLDLGDPGYNRFRKSGERHALTTEVIKNFHTYVKSGKAEDYDGYVKASLENQPMAVKDLVEFVPASSGPVPIDEVEPIEDIRRRFTTAAMSLGALSPEAHETLAIAMNRIGAKSDSGEGGEDPKRYSEYPNGDFARSWIKQVASGRFGVSAYYLVNASELEIKMAQGAKPGEGGQLPGHKVNALIARLRNTQPGVQLISPPPHHDIYSIEDLAQLIHDLKEVNPQARVTVKLVAETGVGTVAAGVAKASADTILISGHDGGTAASPLSSTKHAGSPWELGLSEAQQTLLINNLRDRVVLRTDGGLRNGRDIVIAAILGAEEYNFGTIAMIAMGCVYVRKCHLNNCPVGVATTDPKWRAKFKGTPEMVINFLDAVSQEAREIMAELGVRSLDELIGRPEFLRQREVPDHPKANTVDLGPVLKDVVPVLAEQHGVDAATVSRFHTKVRNDGISKPALDLQILADLKNELGVESDAKPSEVEYGEGALDEKVTEAIKLLPDRAAMEFSYEVVNTDRNIGTRLSGRIAEVHGNYAFNGHTAVTLKLSGTAGQSLGCFLVSGLKIELVGEANDYVGKGMAAGEVVVRPPKDAKFVAAKNSIAGNTCLYGATGGQLFLNGRAGERFAVRNSGATAVVEGVGDHGCEYMTNGTVAILGKTGKNFGAGMSGGTAYVYDVDGRFYSRINPEMVVSLPIKRQQDIDELKSLLEAHVEKTGSPHATELLENWETSVLKFLRVIPRERAELEAAEEEHEAASHR</sequence>
<feature type="domain" description="Glutamine amidotransferase type-2" evidence="15">
    <location>
        <begin position="26"/>
        <end position="420"/>
    </location>
</feature>
<evidence type="ECO:0000256" key="2">
    <source>
        <dbReference type="ARBA" id="ARBA00001927"/>
    </source>
</evidence>
<evidence type="ECO:0000256" key="11">
    <source>
        <dbReference type="ARBA" id="ARBA00023014"/>
    </source>
</evidence>
<dbReference type="InterPro" id="IPR036485">
    <property type="entry name" value="Glu_synth_asu_C_sf"/>
</dbReference>
<protein>
    <submittedName>
        <fullName evidence="16">Glutamate synthase</fullName>
    </submittedName>
</protein>
<dbReference type="InterPro" id="IPR017932">
    <property type="entry name" value="GATase_2_dom"/>
</dbReference>
<keyword evidence="6" id="KW-0288">FMN</keyword>
<accession>A0ABN6H8H0</accession>
<dbReference type="Pfam" id="PF01493">
    <property type="entry name" value="GXGXG"/>
    <property type="match status" value="1"/>
</dbReference>
<dbReference type="InterPro" id="IPR002932">
    <property type="entry name" value="Glu_synthdom"/>
</dbReference>
<dbReference type="InterPro" id="IPR050711">
    <property type="entry name" value="ET-N_metabolism_enzyme"/>
</dbReference>
<evidence type="ECO:0000256" key="5">
    <source>
        <dbReference type="ARBA" id="ARBA00022630"/>
    </source>
</evidence>
<evidence type="ECO:0000256" key="10">
    <source>
        <dbReference type="ARBA" id="ARBA00023004"/>
    </source>
</evidence>
<comment type="cofactor">
    <cofactor evidence="2">
        <name>[3Fe-4S] cluster</name>
        <dbReference type="ChEBI" id="CHEBI:21137"/>
    </cofactor>
</comment>
<evidence type="ECO:0000259" key="15">
    <source>
        <dbReference type="PROSITE" id="PS51278"/>
    </source>
</evidence>
<dbReference type="PROSITE" id="PS51278">
    <property type="entry name" value="GATASE_TYPE_2"/>
    <property type="match status" value="1"/>
</dbReference>
<keyword evidence="17" id="KW-1185">Reference proteome</keyword>
<dbReference type="Gene3D" id="3.60.20.10">
    <property type="entry name" value="Glutamine Phosphoribosylpyrophosphate, subunit 1, domain 1"/>
    <property type="match status" value="1"/>
</dbReference>
<dbReference type="NCBIfam" id="NF008730">
    <property type="entry name" value="PRK11750.1"/>
    <property type="match status" value="1"/>
</dbReference>
<dbReference type="EMBL" id="AP024702">
    <property type="protein sequence ID" value="BCX49960.1"/>
    <property type="molecule type" value="Genomic_DNA"/>
</dbReference>
<name>A0ABN6H8H0_9BACT</name>
<dbReference type="InterPro" id="IPR002489">
    <property type="entry name" value="Glu_synth_asu_C"/>
</dbReference>
<evidence type="ECO:0000256" key="4">
    <source>
        <dbReference type="ARBA" id="ARBA00022605"/>
    </source>
</evidence>
<dbReference type="Gene3D" id="3.20.20.70">
    <property type="entry name" value="Aldolase class I"/>
    <property type="match status" value="2"/>
</dbReference>
<dbReference type="PANTHER" id="PTHR11938:SF133">
    <property type="entry name" value="GLUTAMATE SYNTHASE (NADH)"/>
    <property type="match status" value="1"/>
</dbReference>
<evidence type="ECO:0000256" key="12">
    <source>
        <dbReference type="ARBA" id="ARBA00023164"/>
    </source>
</evidence>
<evidence type="ECO:0000313" key="16">
    <source>
        <dbReference type="EMBL" id="BCX49960.1"/>
    </source>
</evidence>
<dbReference type="InterPro" id="IPR013785">
    <property type="entry name" value="Aldolase_TIM"/>
</dbReference>
<keyword evidence="8" id="KW-0315">Glutamine amidotransferase</keyword>
<comment type="cofactor">
    <cofactor evidence="1">
        <name>FMN</name>
        <dbReference type="ChEBI" id="CHEBI:58210"/>
    </cofactor>
</comment>
<dbReference type="SUPFAM" id="SSF56235">
    <property type="entry name" value="N-terminal nucleophile aminohydrolases (Ntn hydrolases)"/>
    <property type="match status" value="1"/>
</dbReference>
<evidence type="ECO:0000256" key="9">
    <source>
        <dbReference type="ARBA" id="ARBA00023002"/>
    </source>
</evidence>
<dbReference type="Pfam" id="PF00310">
    <property type="entry name" value="GATase_2"/>
    <property type="match status" value="1"/>
</dbReference>
<dbReference type="Pfam" id="PF01645">
    <property type="entry name" value="Glu_synthase"/>
    <property type="match status" value="1"/>
</dbReference>
<evidence type="ECO:0000313" key="17">
    <source>
        <dbReference type="Proteomes" id="UP001374893"/>
    </source>
</evidence>
<evidence type="ECO:0000256" key="8">
    <source>
        <dbReference type="ARBA" id="ARBA00022962"/>
    </source>
</evidence>